<keyword evidence="1" id="KW-1133">Transmembrane helix</keyword>
<accession>A0AAV1M2F4</accession>
<gene>
    <name evidence="2" type="ORF">PARMNEM_LOCUS20113</name>
</gene>
<evidence type="ECO:0000313" key="2">
    <source>
        <dbReference type="EMBL" id="CAK1601488.1"/>
    </source>
</evidence>
<organism evidence="2 3">
    <name type="scientific">Parnassius mnemosyne</name>
    <name type="common">clouded apollo</name>
    <dbReference type="NCBI Taxonomy" id="213953"/>
    <lineage>
        <taxon>Eukaryota</taxon>
        <taxon>Metazoa</taxon>
        <taxon>Ecdysozoa</taxon>
        <taxon>Arthropoda</taxon>
        <taxon>Hexapoda</taxon>
        <taxon>Insecta</taxon>
        <taxon>Pterygota</taxon>
        <taxon>Neoptera</taxon>
        <taxon>Endopterygota</taxon>
        <taxon>Lepidoptera</taxon>
        <taxon>Glossata</taxon>
        <taxon>Ditrysia</taxon>
        <taxon>Papilionoidea</taxon>
        <taxon>Papilionidae</taxon>
        <taxon>Parnassiinae</taxon>
        <taxon>Parnassini</taxon>
        <taxon>Parnassius</taxon>
        <taxon>Driopa</taxon>
    </lineage>
</organism>
<keyword evidence="1" id="KW-0812">Transmembrane</keyword>
<keyword evidence="1" id="KW-0472">Membrane</keyword>
<comment type="caution">
    <text evidence="2">The sequence shown here is derived from an EMBL/GenBank/DDBJ whole genome shotgun (WGS) entry which is preliminary data.</text>
</comment>
<evidence type="ECO:0000256" key="1">
    <source>
        <dbReference type="SAM" id="Phobius"/>
    </source>
</evidence>
<reference evidence="2 3" key="1">
    <citation type="submission" date="2023-11" db="EMBL/GenBank/DDBJ databases">
        <authorList>
            <person name="Hedman E."/>
            <person name="Englund M."/>
            <person name="Stromberg M."/>
            <person name="Nyberg Akerstrom W."/>
            <person name="Nylinder S."/>
            <person name="Jareborg N."/>
            <person name="Kallberg Y."/>
            <person name="Kronander E."/>
        </authorList>
    </citation>
    <scope>NUCLEOTIDE SEQUENCE [LARGE SCALE GENOMIC DNA]</scope>
</reference>
<dbReference type="EMBL" id="CAVLGL010000128">
    <property type="protein sequence ID" value="CAK1601488.1"/>
    <property type="molecule type" value="Genomic_DNA"/>
</dbReference>
<sequence length="179" mass="19890">MLCIGDSAVKTWSAGDDHTLQNFSQYGQQSYRAVGFRVCERPVATLWQNNEFAHLPQIRKNALDYARPKHVPDLVTSYPPCLSNNLSRDSVNAGCSVRQFSNDESNLFFARRTNATTSFLTATILVYAIGAGVTAAAGTRLALQLFLVKIFKVYSFRLRGLVRVPYRYFSSLPPRAGSG</sequence>
<proteinExistence type="predicted"/>
<name>A0AAV1M2F4_9NEOP</name>
<protein>
    <submittedName>
        <fullName evidence="2">Uncharacterized protein</fullName>
    </submittedName>
</protein>
<feature type="transmembrane region" description="Helical" evidence="1">
    <location>
        <begin position="124"/>
        <end position="148"/>
    </location>
</feature>
<keyword evidence="3" id="KW-1185">Reference proteome</keyword>
<dbReference type="AlphaFoldDB" id="A0AAV1M2F4"/>
<evidence type="ECO:0000313" key="3">
    <source>
        <dbReference type="Proteomes" id="UP001314205"/>
    </source>
</evidence>
<dbReference type="Proteomes" id="UP001314205">
    <property type="component" value="Unassembled WGS sequence"/>
</dbReference>